<keyword evidence="3" id="KW-1185">Reference proteome</keyword>
<dbReference type="KEGG" id="pgr:PGTG_08361"/>
<dbReference type="Proteomes" id="UP000008783">
    <property type="component" value="Unassembled WGS sequence"/>
</dbReference>
<organism evidence="2 3">
    <name type="scientific">Puccinia graminis f. sp. tritici (strain CRL 75-36-700-3 / race SCCL)</name>
    <name type="common">Black stem rust fungus</name>
    <dbReference type="NCBI Taxonomy" id="418459"/>
    <lineage>
        <taxon>Eukaryota</taxon>
        <taxon>Fungi</taxon>
        <taxon>Dikarya</taxon>
        <taxon>Basidiomycota</taxon>
        <taxon>Pucciniomycotina</taxon>
        <taxon>Pucciniomycetes</taxon>
        <taxon>Pucciniales</taxon>
        <taxon>Pucciniaceae</taxon>
        <taxon>Puccinia</taxon>
    </lineage>
</organism>
<accession>E3KDG9</accession>
<dbReference type="RefSeq" id="XP_003326824.1">
    <property type="nucleotide sequence ID" value="XM_003326776.1"/>
</dbReference>
<dbReference type="HOGENOM" id="CLU_2237915_0_0_1"/>
<dbReference type="InParanoid" id="E3KDG9"/>
<gene>
    <name evidence="2" type="ORF">PGTG_08361</name>
</gene>
<reference evidence="3" key="2">
    <citation type="journal article" date="2011" name="Proc. Natl. Acad. Sci. U.S.A.">
        <title>Obligate biotrophy features unraveled by the genomic analysis of rust fungi.</title>
        <authorList>
            <person name="Duplessis S."/>
            <person name="Cuomo C.A."/>
            <person name="Lin Y.-C."/>
            <person name="Aerts A."/>
            <person name="Tisserant E."/>
            <person name="Veneault-Fourrey C."/>
            <person name="Joly D.L."/>
            <person name="Hacquard S."/>
            <person name="Amselem J."/>
            <person name="Cantarel B.L."/>
            <person name="Chiu R."/>
            <person name="Coutinho P.M."/>
            <person name="Feau N."/>
            <person name="Field M."/>
            <person name="Frey P."/>
            <person name="Gelhaye E."/>
            <person name="Goldberg J."/>
            <person name="Grabherr M.G."/>
            <person name="Kodira C.D."/>
            <person name="Kohler A."/>
            <person name="Kuees U."/>
            <person name="Lindquist E.A."/>
            <person name="Lucas S.M."/>
            <person name="Mago R."/>
            <person name="Mauceli E."/>
            <person name="Morin E."/>
            <person name="Murat C."/>
            <person name="Pangilinan J.L."/>
            <person name="Park R."/>
            <person name="Pearson M."/>
            <person name="Quesneville H."/>
            <person name="Rouhier N."/>
            <person name="Sakthikumar S."/>
            <person name="Salamov A.A."/>
            <person name="Schmutz J."/>
            <person name="Selles B."/>
            <person name="Shapiro H."/>
            <person name="Tanguay P."/>
            <person name="Tuskan G.A."/>
            <person name="Henrissat B."/>
            <person name="Van de Peer Y."/>
            <person name="Rouze P."/>
            <person name="Ellis J.G."/>
            <person name="Dodds P.N."/>
            <person name="Schein J.E."/>
            <person name="Zhong S."/>
            <person name="Hamelin R.C."/>
            <person name="Grigoriev I.V."/>
            <person name="Szabo L.J."/>
            <person name="Martin F."/>
        </authorList>
    </citation>
    <scope>NUCLEOTIDE SEQUENCE [LARGE SCALE GENOMIC DNA]</scope>
    <source>
        <strain evidence="3">CRL 75-36-700-3 / race SCCL</strain>
    </source>
</reference>
<feature type="region of interest" description="Disordered" evidence="1">
    <location>
        <begin position="1"/>
        <end position="105"/>
    </location>
</feature>
<name>E3KDG9_PUCGT</name>
<proteinExistence type="predicted"/>
<feature type="compositionally biased region" description="Basic and acidic residues" evidence="1">
    <location>
        <begin position="81"/>
        <end position="105"/>
    </location>
</feature>
<dbReference type="AlphaFoldDB" id="E3KDG9"/>
<dbReference type="EMBL" id="DS178282">
    <property type="protein sequence ID" value="EFP82405.1"/>
    <property type="molecule type" value="Genomic_DNA"/>
</dbReference>
<sequence>MAPKRYFGYGEVATKSERWGRQRRRKEKNAPGEAGAKVAEDRKGSPPYGYTISRVTRSKARSSGGQSDAYRRGSDGSTSNKDTHREVDLRRGRGTHISDRARSYL</sequence>
<evidence type="ECO:0000256" key="1">
    <source>
        <dbReference type="SAM" id="MobiDB-lite"/>
    </source>
</evidence>
<dbReference type="GeneID" id="10529783"/>
<evidence type="ECO:0000313" key="3">
    <source>
        <dbReference type="Proteomes" id="UP000008783"/>
    </source>
</evidence>
<reference key="1">
    <citation type="submission" date="2007-01" db="EMBL/GenBank/DDBJ databases">
        <title>The Genome Sequence of Puccinia graminis f. sp. tritici Strain CRL 75-36-700-3.</title>
        <authorList>
            <consortium name="The Broad Institute Genome Sequencing Platform"/>
            <person name="Birren B."/>
            <person name="Lander E."/>
            <person name="Galagan J."/>
            <person name="Nusbaum C."/>
            <person name="Devon K."/>
            <person name="Cuomo C."/>
            <person name="Jaffe D."/>
            <person name="Butler J."/>
            <person name="Alvarez P."/>
            <person name="Gnerre S."/>
            <person name="Grabherr M."/>
            <person name="Mauceli E."/>
            <person name="Brockman W."/>
            <person name="Young S."/>
            <person name="LaButti K."/>
            <person name="Sykes S."/>
            <person name="DeCaprio D."/>
            <person name="Crawford M."/>
            <person name="Koehrsen M."/>
            <person name="Engels R."/>
            <person name="Montgomery P."/>
            <person name="Pearson M."/>
            <person name="Howarth C."/>
            <person name="Larson L."/>
            <person name="White J."/>
            <person name="Zeng Q."/>
            <person name="Kodira C."/>
            <person name="Yandava C."/>
            <person name="Alvarado L."/>
            <person name="O'Leary S."/>
            <person name="Szabo L."/>
            <person name="Dean R."/>
            <person name="Schein J."/>
        </authorList>
    </citation>
    <scope>NUCLEOTIDE SEQUENCE</scope>
    <source>
        <strain>CRL 75-36-700-3</strain>
    </source>
</reference>
<dbReference type="VEuPathDB" id="FungiDB:PGTG_08361"/>
<evidence type="ECO:0000313" key="2">
    <source>
        <dbReference type="EMBL" id="EFP82405.1"/>
    </source>
</evidence>
<protein>
    <submittedName>
        <fullName evidence="2">Uncharacterized protein</fullName>
    </submittedName>
</protein>